<dbReference type="PANTHER" id="PTHR10629:SF52">
    <property type="entry name" value="DNA (CYTOSINE-5)-METHYLTRANSFERASE 1"/>
    <property type="match status" value="1"/>
</dbReference>
<dbReference type="SUPFAM" id="SSF53335">
    <property type="entry name" value="S-adenosyl-L-methionine-dependent methyltransferases"/>
    <property type="match status" value="1"/>
</dbReference>
<evidence type="ECO:0000313" key="8">
    <source>
        <dbReference type="EMBL" id="RJF81676.1"/>
    </source>
</evidence>
<gene>
    <name evidence="8" type="ORF">D3877_16270</name>
</gene>
<dbReference type="Pfam" id="PF00145">
    <property type="entry name" value="DNA_methylase"/>
    <property type="match status" value="2"/>
</dbReference>
<evidence type="ECO:0000256" key="1">
    <source>
        <dbReference type="ARBA" id="ARBA00011975"/>
    </source>
</evidence>
<name>A0A418VX01_9PROT</name>
<dbReference type="EC" id="2.1.1.37" evidence="1"/>
<keyword evidence="4 7" id="KW-0949">S-adenosyl-L-methionine</keyword>
<evidence type="ECO:0000256" key="6">
    <source>
        <dbReference type="ARBA" id="ARBA00047422"/>
    </source>
</evidence>
<dbReference type="Gene3D" id="3.90.120.10">
    <property type="entry name" value="DNA Methylase, subunit A, domain 2"/>
    <property type="match status" value="1"/>
</dbReference>
<dbReference type="GO" id="GO:0032259">
    <property type="term" value="P:methylation"/>
    <property type="evidence" value="ECO:0007669"/>
    <property type="project" value="UniProtKB-KW"/>
</dbReference>
<feature type="active site" evidence="7">
    <location>
        <position position="91"/>
    </location>
</feature>
<evidence type="ECO:0000256" key="2">
    <source>
        <dbReference type="ARBA" id="ARBA00022603"/>
    </source>
</evidence>
<keyword evidence="3 7" id="KW-0808">Transferase</keyword>
<evidence type="ECO:0000256" key="4">
    <source>
        <dbReference type="ARBA" id="ARBA00022691"/>
    </source>
</evidence>
<dbReference type="PROSITE" id="PS51679">
    <property type="entry name" value="SAM_MT_C5"/>
    <property type="match status" value="1"/>
</dbReference>
<keyword evidence="2 7" id="KW-0489">Methyltransferase</keyword>
<dbReference type="Proteomes" id="UP000283458">
    <property type="component" value="Unassembled WGS sequence"/>
</dbReference>
<sequence>MDPITYGTVCSGIEAPSVAWEGLGWAPTFFSEIEAFPRQVLQQRQRAVNANQSGAATLGVPLWGDFTAMRMRFFRRLGIRLPDILCGGTPCQAFSLAGLRQSLDDARGNLTLEYVRLANAIDSERFRFGKPGLVILWENVPGVLNTKDNAFGCFLAGLVGADTPLVPPPGLRWTDAGLVAGPRRNAAWRILDSQYFGLAQRRRRVFVVCCPVDGPDPSEILPEQEGLRRDHPPRREAAARVTQALTRSLGNGGPDDNRAQANHCIEAALAFGGNNTSGPIDVATALNASHTASGRLDFETETFVCQPAYPILEVGARTGASTSDPRAGIGIGDDGDPMFTLQAGKQHGVVTAYRTAGDGAVYEEGNVTAPLTTGTDACASVVAFSCKDHGGDASDVAPTLRAMGHDASHMNGGGQVAVAVSLRGREGGGSAELGGDVMPALRCGGGGGDKPHAMMASGVRRLMPVECERLQGFTDDYTAILVRGEIAADSPRYKALGNSMSVPVMAWIGRRIDRAIRAHRMGSAA</sequence>
<evidence type="ECO:0000256" key="7">
    <source>
        <dbReference type="PROSITE-ProRule" id="PRU01016"/>
    </source>
</evidence>
<dbReference type="RefSeq" id="WP_119831768.1">
    <property type="nucleotide sequence ID" value="NZ_QYUL01000002.1"/>
</dbReference>
<dbReference type="PANTHER" id="PTHR10629">
    <property type="entry name" value="CYTOSINE-SPECIFIC METHYLTRANSFERASE"/>
    <property type="match status" value="1"/>
</dbReference>
<dbReference type="EMBL" id="QYUL01000002">
    <property type="protein sequence ID" value="RJF81676.1"/>
    <property type="molecule type" value="Genomic_DNA"/>
</dbReference>
<dbReference type="GO" id="GO:0009307">
    <property type="term" value="P:DNA restriction-modification system"/>
    <property type="evidence" value="ECO:0007669"/>
    <property type="project" value="UniProtKB-KW"/>
</dbReference>
<reference evidence="8 9" key="1">
    <citation type="submission" date="2018-09" db="EMBL/GenBank/DDBJ databases">
        <authorList>
            <person name="Zhu H."/>
        </authorList>
    </citation>
    <scope>NUCLEOTIDE SEQUENCE [LARGE SCALE GENOMIC DNA]</scope>
    <source>
        <strain evidence="8 9">K2W22B-5</strain>
    </source>
</reference>
<proteinExistence type="inferred from homology"/>
<comment type="similarity">
    <text evidence="7">Belongs to the class I-like SAM-binding methyltransferase superfamily. C5-methyltransferase family.</text>
</comment>
<dbReference type="InterPro" id="IPR018117">
    <property type="entry name" value="C5_DNA_meth_AS"/>
</dbReference>
<organism evidence="8 9">
    <name type="scientific">Azospirillum cavernae</name>
    <dbReference type="NCBI Taxonomy" id="2320860"/>
    <lineage>
        <taxon>Bacteria</taxon>
        <taxon>Pseudomonadati</taxon>
        <taxon>Pseudomonadota</taxon>
        <taxon>Alphaproteobacteria</taxon>
        <taxon>Rhodospirillales</taxon>
        <taxon>Azospirillaceae</taxon>
        <taxon>Azospirillum</taxon>
    </lineage>
</organism>
<dbReference type="InterPro" id="IPR029063">
    <property type="entry name" value="SAM-dependent_MTases_sf"/>
</dbReference>
<evidence type="ECO:0000256" key="3">
    <source>
        <dbReference type="ARBA" id="ARBA00022679"/>
    </source>
</evidence>
<dbReference type="InterPro" id="IPR001525">
    <property type="entry name" value="C5_MeTfrase"/>
</dbReference>
<dbReference type="OrthoDB" id="9813719at2"/>
<dbReference type="GO" id="GO:0003886">
    <property type="term" value="F:DNA (cytosine-5-)-methyltransferase activity"/>
    <property type="evidence" value="ECO:0007669"/>
    <property type="project" value="UniProtKB-EC"/>
</dbReference>
<keyword evidence="9" id="KW-1185">Reference proteome</keyword>
<evidence type="ECO:0000313" key="9">
    <source>
        <dbReference type="Proteomes" id="UP000283458"/>
    </source>
</evidence>
<dbReference type="AlphaFoldDB" id="A0A418VX01"/>
<accession>A0A418VX01</accession>
<evidence type="ECO:0000256" key="5">
    <source>
        <dbReference type="ARBA" id="ARBA00022747"/>
    </source>
</evidence>
<dbReference type="InterPro" id="IPR050390">
    <property type="entry name" value="C5-Methyltransferase"/>
</dbReference>
<comment type="caution">
    <text evidence="8">The sequence shown here is derived from an EMBL/GenBank/DDBJ whole genome shotgun (WGS) entry which is preliminary data.</text>
</comment>
<dbReference type="PROSITE" id="PS00094">
    <property type="entry name" value="C5_MTASE_1"/>
    <property type="match status" value="1"/>
</dbReference>
<keyword evidence="5" id="KW-0680">Restriction system</keyword>
<protein>
    <recommendedName>
        <fullName evidence="1">DNA (cytosine-5-)-methyltransferase</fullName>
        <ecNumber evidence="1">2.1.1.37</ecNumber>
    </recommendedName>
</protein>
<dbReference type="Gene3D" id="3.40.50.150">
    <property type="entry name" value="Vaccinia Virus protein VP39"/>
    <property type="match status" value="1"/>
</dbReference>
<comment type="catalytic activity">
    <reaction evidence="6">
        <text>a 2'-deoxycytidine in DNA + S-adenosyl-L-methionine = a 5-methyl-2'-deoxycytidine in DNA + S-adenosyl-L-homocysteine + H(+)</text>
        <dbReference type="Rhea" id="RHEA:13681"/>
        <dbReference type="Rhea" id="RHEA-COMP:11369"/>
        <dbReference type="Rhea" id="RHEA-COMP:11370"/>
        <dbReference type="ChEBI" id="CHEBI:15378"/>
        <dbReference type="ChEBI" id="CHEBI:57856"/>
        <dbReference type="ChEBI" id="CHEBI:59789"/>
        <dbReference type="ChEBI" id="CHEBI:85452"/>
        <dbReference type="ChEBI" id="CHEBI:85454"/>
        <dbReference type="EC" id="2.1.1.37"/>
    </reaction>
</comment>